<keyword evidence="2" id="KW-0812">Transmembrane</keyword>
<dbReference type="STRING" id="307972.A0A2G8JBI3"/>
<evidence type="ECO:0000256" key="1">
    <source>
        <dbReference type="ARBA" id="ARBA00007447"/>
    </source>
</evidence>
<dbReference type="InterPro" id="IPR033121">
    <property type="entry name" value="PEPTIDASE_A1"/>
</dbReference>
<dbReference type="AlphaFoldDB" id="A0A2G8JBI3"/>
<keyword evidence="2" id="KW-0472">Membrane</keyword>
<sequence length="181" mass="20053">MRHHFASSPSSVCENCPPPPLRPLPRTAIRIHLSAPHQMLVPPCAPQTEKSGELKVTNQTFAEAISEPGELFVTATYDGILGMAYPEFAHLGVTPVFTNMLLQGLVDKPVFSFYLSRYENGSTEGGELLLGGSDPRYYKGNFTYVDVSKERFLAIYIGWVHGSLPLMGIVTFVYTWIQSVQ</sequence>
<dbReference type="EMBL" id="MRZV01002734">
    <property type="protein sequence ID" value="PIK33108.1"/>
    <property type="molecule type" value="Genomic_DNA"/>
</dbReference>
<dbReference type="PANTHER" id="PTHR47966">
    <property type="entry name" value="BETA-SITE APP-CLEAVING ENZYME, ISOFORM A-RELATED"/>
    <property type="match status" value="1"/>
</dbReference>
<keyword evidence="4" id="KW-0645">Protease</keyword>
<evidence type="ECO:0000259" key="3">
    <source>
        <dbReference type="PROSITE" id="PS51767"/>
    </source>
</evidence>
<dbReference type="PANTHER" id="PTHR47966:SF51">
    <property type="entry name" value="BETA-SITE APP-CLEAVING ENZYME, ISOFORM A-RELATED"/>
    <property type="match status" value="1"/>
</dbReference>
<organism evidence="4 5">
    <name type="scientific">Stichopus japonicus</name>
    <name type="common">Sea cucumber</name>
    <dbReference type="NCBI Taxonomy" id="307972"/>
    <lineage>
        <taxon>Eukaryota</taxon>
        <taxon>Metazoa</taxon>
        <taxon>Echinodermata</taxon>
        <taxon>Eleutherozoa</taxon>
        <taxon>Echinozoa</taxon>
        <taxon>Holothuroidea</taxon>
        <taxon>Aspidochirotacea</taxon>
        <taxon>Aspidochirotida</taxon>
        <taxon>Stichopodidae</taxon>
        <taxon>Apostichopus</taxon>
    </lineage>
</organism>
<dbReference type="OrthoDB" id="771136at2759"/>
<dbReference type="SUPFAM" id="SSF50630">
    <property type="entry name" value="Acid proteases"/>
    <property type="match status" value="1"/>
</dbReference>
<evidence type="ECO:0000256" key="2">
    <source>
        <dbReference type="SAM" id="Phobius"/>
    </source>
</evidence>
<feature type="transmembrane region" description="Helical" evidence="2">
    <location>
        <begin position="153"/>
        <end position="177"/>
    </location>
</feature>
<comment type="similarity">
    <text evidence="1">Belongs to the peptidase A1 family.</text>
</comment>
<accession>A0A2G8JBI3</accession>
<proteinExistence type="inferred from homology"/>
<evidence type="ECO:0000313" key="5">
    <source>
        <dbReference type="Proteomes" id="UP000230750"/>
    </source>
</evidence>
<name>A0A2G8JBI3_STIJA</name>
<protein>
    <submittedName>
        <fullName evidence="4">Putative lysosomal aspartic protease-like isoform X2</fullName>
    </submittedName>
</protein>
<dbReference type="GO" id="GO:0004190">
    <property type="term" value="F:aspartic-type endopeptidase activity"/>
    <property type="evidence" value="ECO:0007669"/>
    <property type="project" value="InterPro"/>
</dbReference>
<dbReference type="InterPro" id="IPR001461">
    <property type="entry name" value="Aspartic_peptidase_A1"/>
</dbReference>
<keyword evidence="5" id="KW-1185">Reference proteome</keyword>
<dbReference type="Gene3D" id="2.40.70.10">
    <property type="entry name" value="Acid Proteases"/>
    <property type="match status" value="1"/>
</dbReference>
<dbReference type="InterPro" id="IPR021109">
    <property type="entry name" value="Peptidase_aspartic_dom_sf"/>
</dbReference>
<feature type="domain" description="Peptidase A1" evidence="3">
    <location>
        <begin position="1"/>
        <end position="181"/>
    </location>
</feature>
<gene>
    <name evidence="4" type="ORF">BSL78_30079</name>
</gene>
<evidence type="ECO:0000313" key="4">
    <source>
        <dbReference type="EMBL" id="PIK33108.1"/>
    </source>
</evidence>
<keyword evidence="4" id="KW-0378">Hydrolase</keyword>
<dbReference type="PROSITE" id="PS51767">
    <property type="entry name" value="PEPTIDASE_A1"/>
    <property type="match status" value="1"/>
</dbReference>
<dbReference type="Pfam" id="PF00026">
    <property type="entry name" value="Asp"/>
    <property type="match status" value="1"/>
</dbReference>
<dbReference type="GO" id="GO:0006508">
    <property type="term" value="P:proteolysis"/>
    <property type="evidence" value="ECO:0007669"/>
    <property type="project" value="UniProtKB-KW"/>
</dbReference>
<comment type="caution">
    <text evidence="4">The sequence shown here is derived from an EMBL/GenBank/DDBJ whole genome shotgun (WGS) entry which is preliminary data.</text>
</comment>
<reference evidence="4 5" key="1">
    <citation type="journal article" date="2017" name="PLoS Biol.">
        <title>The sea cucumber genome provides insights into morphological evolution and visceral regeneration.</title>
        <authorList>
            <person name="Zhang X."/>
            <person name="Sun L."/>
            <person name="Yuan J."/>
            <person name="Sun Y."/>
            <person name="Gao Y."/>
            <person name="Zhang L."/>
            <person name="Li S."/>
            <person name="Dai H."/>
            <person name="Hamel J.F."/>
            <person name="Liu C."/>
            <person name="Yu Y."/>
            <person name="Liu S."/>
            <person name="Lin W."/>
            <person name="Guo K."/>
            <person name="Jin S."/>
            <person name="Xu P."/>
            <person name="Storey K.B."/>
            <person name="Huan P."/>
            <person name="Zhang T."/>
            <person name="Zhou Y."/>
            <person name="Zhang J."/>
            <person name="Lin C."/>
            <person name="Li X."/>
            <person name="Xing L."/>
            <person name="Huo D."/>
            <person name="Sun M."/>
            <person name="Wang L."/>
            <person name="Mercier A."/>
            <person name="Li F."/>
            <person name="Yang H."/>
            <person name="Xiang J."/>
        </authorList>
    </citation>
    <scope>NUCLEOTIDE SEQUENCE [LARGE SCALE GENOMIC DNA]</scope>
    <source>
        <strain evidence="4">Shaxun</strain>
        <tissue evidence="4">Muscle</tissue>
    </source>
</reference>
<dbReference type="Proteomes" id="UP000230750">
    <property type="component" value="Unassembled WGS sequence"/>
</dbReference>
<keyword evidence="2" id="KW-1133">Transmembrane helix</keyword>